<feature type="compositionally biased region" description="Polar residues" evidence="1">
    <location>
        <begin position="1"/>
        <end position="17"/>
    </location>
</feature>
<organism evidence="2 3">
    <name type="scientific">Dovyalis caffra</name>
    <dbReference type="NCBI Taxonomy" id="77055"/>
    <lineage>
        <taxon>Eukaryota</taxon>
        <taxon>Viridiplantae</taxon>
        <taxon>Streptophyta</taxon>
        <taxon>Embryophyta</taxon>
        <taxon>Tracheophyta</taxon>
        <taxon>Spermatophyta</taxon>
        <taxon>Magnoliopsida</taxon>
        <taxon>eudicotyledons</taxon>
        <taxon>Gunneridae</taxon>
        <taxon>Pentapetalae</taxon>
        <taxon>rosids</taxon>
        <taxon>fabids</taxon>
        <taxon>Malpighiales</taxon>
        <taxon>Salicaceae</taxon>
        <taxon>Flacourtieae</taxon>
        <taxon>Dovyalis</taxon>
    </lineage>
</organism>
<proteinExistence type="predicted"/>
<dbReference type="Proteomes" id="UP001314170">
    <property type="component" value="Unassembled WGS sequence"/>
</dbReference>
<gene>
    <name evidence="2" type="ORF">DCAF_LOCUS1375</name>
</gene>
<evidence type="ECO:0000256" key="1">
    <source>
        <dbReference type="SAM" id="MobiDB-lite"/>
    </source>
</evidence>
<evidence type="ECO:0000313" key="3">
    <source>
        <dbReference type="Proteomes" id="UP001314170"/>
    </source>
</evidence>
<name>A0AAV1QSH2_9ROSI</name>
<keyword evidence="3" id="KW-1185">Reference proteome</keyword>
<accession>A0AAV1QSH2</accession>
<reference evidence="2 3" key="1">
    <citation type="submission" date="2024-01" db="EMBL/GenBank/DDBJ databases">
        <authorList>
            <person name="Waweru B."/>
        </authorList>
    </citation>
    <scope>NUCLEOTIDE SEQUENCE [LARGE SCALE GENOMIC DNA]</scope>
</reference>
<comment type="caution">
    <text evidence="2">The sequence shown here is derived from an EMBL/GenBank/DDBJ whole genome shotgun (WGS) entry which is preliminary data.</text>
</comment>
<feature type="region of interest" description="Disordered" evidence="1">
    <location>
        <begin position="1"/>
        <end position="20"/>
    </location>
</feature>
<sequence length="147" mass="15891">MNTSICKHSLSPAQQASKRTKRGLLPVPKAWISNFRSRIYGRLSALAHKLDPNCLKCKPNKTYKNPNPKPKALAIKSRKSSSFSTACSFLMKGGSGSEGSGGLGSIVDLESLRFKCRFGVCIDAMDGEEASKGTVAETVSSTEDRMF</sequence>
<dbReference type="EMBL" id="CAWUPB010000131">
    <property type="protein sequence ID" value="CAK7323745.1"/>
    <property type="molecule type" value="Genomic_DNA"/>
</dbReference>
<dbReference type="AlphaFoldDB" id="A0AAV1QSH2"/>
<protein>
    <submittedName>
        <fullName evidence="2">Uncharacterized protein</fullName>
    </submittedName>
</protein>
<evidence type="ECO:0000313" key="2">
    <source>
        <dbReference type="EMBL" id="CAK7323745.1"/>
    </source>
</evidence>